<sequence>MRSALFAGLTTVAFGYLYQLAGINLWIAGLIGAIAWAGATVMGSFTHTGLLPDFVGSLIVGVLAEVAAVNKRQPVTVFMVPAIISFVPGYLVYQSMVAFLKGQFNTGIRVGFTALFAAGALSLGLALASAVFRPLFRRSKEVSQRPS</sequence>
<evidence type="ECO:0000256" key="5">
    <source>
        <dbReference type="ARBA" id="ARBA00022989"/>
    </source>
</evidence>
<keyword evidence="5 8" id="KW-1133">Transmembrane helix</keyword>
<keyword evidence="3" id="KW-0997">Cell inner membrane</keyword>
<dbReference type="Proteomes" id="UP000242972">
    <property type="component" value="Unassembled WGS sequence"/>
</dbReference>
<keyword evidence="2" id="KW-1003">Cell membrane</keyword>
<name>A0A2T2XIR5_9FIRM</name>
<comment type="caution">
    <text evidence="10">The sequence shown here is derived from an EMBL/GenBank/DDBJ whole genome shotgun (WGS) entry which is preliminary data.</text>
</comment>
<gene>
    <name evidence="10" type="ORF">C7B46_06135</name>
</gene>
<evidence type="ECO:0000256" key="6">
    <source>
        <dbReference type="ARBA" id="ARBA00023136"/>
    </source>
</evidence>
<evidence type="ECO:0000259" key="9">
    <source>
        <dbReference type="Pfam" id="PF12821"/>
    </source>
</evidence>
<feature type="transmembrane region" description="Helical" evidence="8">
    <location>
        <begin position="75"/>
        <end position="100"/>
    </location>
</feature>
<keyword evidence="6 8" id="KW-0472">Membrane</keyword>
<comment type="similarity">
    <text evidence="7">Belongs to the ThrE exporter (TC 2.A.79) family.</text>
</comment>
<dbReference type="EMBL" id="PXYW01000010">
    <property type="protein sequence ID" value="PSR34338.1"/>
    <property type="molecule type" value="Genomic_DNA"/>
</dbReference>
<evidence type="ECO:0000256" key="2">
    <source>
        <dbReference type="ARBA" id="ARBA00022475"/>
    </source>
</evidence>
<feature type="domain" description="Threonine/Serine exporter ThrE" evidence="9">
    <location>
        <begin position="4"/>
        <end position="130"/>
    </location>
</feature>
<comment type="subcellular location">
    <subcellularLocation>
        <location evidence="1">Cell membrane</location>
        <topology evidence="1">Multi-pass membrane protein</topology>
    </subcellularLocation>
</comment>
<evidence type="ECO:0000256" key="8">
    <source>
        <dbReference type="SAM" id="Phobius"/>
    </source>
</evidence>
<evidence type="ECO:0000256" key="3">
    <source>
        <dbReference type="ARBA" id="ARBA00022519"/>
    </source>
</evidence>
<keyword evidence="4 8" id="KW-0812">Transmembrane</keyword>
<dbReference type="PANTHER" id="PTHR34390">
    <property type="entry name" value="UPF0442 PROTEIN YJJB-RELATED"/>
    <property type="match status" value="1"/>
</dbReference>
<protein>
    <recommendedName>
        <fullName evidence="9">Threonine/Serine exporter ThrE domain-containing protein</fullName>
    </recommendedName>
</protein>
<dbReference type="Pfam" id="PF12821">
    <property type="entry name" value="ThrE_2"/>
    <property type="match status" value="1"/>
</dbReference>
<dbReference type="GO" id="GO:0015744">
    <property type="term" value="P:succinate transport"/>
    <property type="evidence" value="ECO:0007669"/>
    <property type="project" value="TreeGrafter"/>
</dbReference>
<dbReference type="AlphaFoldDB" id="A0A2T2XIR5"/>
<reference evidence="10 11" key="1">
    <citation type="journal article" date="2014" name="BMC Genomics">
        <title>Comparison of environmental and isolate Sulfobacillus genomes reveals diverse carbon, sulfur, nitrogen, and hydrogen metabolisms.</title>
        <authorList>
            <person name="Justice N.B."/>
            <person name="Norman A."/>
            <person name="Brown C.T."/>
            <person name="Singh A."/>
            <person name="Thomas B.C."/>
            <person name="Banfield J.F."/>
        </authorList>
    </citation>
    <scope>NUCLEOTIDE SEQUENCE [LARGE SCALE GENOMIC DNA]</scope>
    <source>
        <strain evidence="10">AMDSBA4</strain>
    </source>
</reference>
<evidence type="ECO:0000256" key="1">
    <source>
        <dbReference type="ARBA" id="ARBA00004651"/>
    </source>
</evidence>
<dbReference type="InterPro" id="IPR024528">
    <property type="entry name" value="ThrE_2"/>
</dbReference>
<accession>A0A2T2XIR5</accession>
<dbReference type="InterPro" id="IPR050539">
    <property type="entry name" value="ThrE_Dicarb/AminoAcid_Exp"/>
</dbReference>
<organism evidence="10 11">
    <name type="scientific">Sulfobacillus benefaciens</name>
    <dbReference type="NCBI Taxonomy" id="453960"/>
    <lineage>
        <taxon>Bacteria</taxon>
        <taxon>Bacillati</taxon>
        <taxon>Bacillota</taxon>
        <taxon>Clostridia</taxon>
        <taxon>Eubacteriales</taxon>
        <taxon>Clostridiales Family XVII. Incertae Sedis</taxon>
        <taxon>Sulfobacillus</taxon>
    </lineage>
</organism>
<evidence type="ECO:0000256" key="7">
    <source>
        <dbReference type="ARBA" id="ARBA00034125"/>
    </source>
</evidence>
<feature type="transmembrane region" description="Helical" evidence="8">
    <location>
        <begin position="112"/>
        <end position="132"/>
    </location>
</feature>
<evidence type="ECO:0000313" key="11">
    <source>
        <dbReference type="Proteomes" id="UP000242972"/>
    </source>
</evidence>
<dbReference type="PANTHER" id="PTHR34390:SF1">
    <property type="entry name" value="SUCCINATE TRANSPORTER SUBUNIT YJJB-RELATED"/>
    <property type="match status" value="1"/>
</dbReference>
<feature type="transmembrane region" description="Helical" evidence="8">
    <location>
        <begin position="50"/>
        <end position="69"/>
    </location>
</feature>
<proteinExistence type="inferred from homology"/>
<evidence type="ECO:0000256" key="4">
    <source>
        <dbReference type="ARBA" id="ARBA00022692"/>
    </source>
</evidence>
<evidence type="ECO:0000313" key="10">
    <source>
        <dbReference type="EMBL" id="PSR34338.1"/>
    </source>
</evidence>
<dbReference type="GO" id="GO:0005886">
    <property type="term" value="C:plasma membrane"/>
    <property type="evidence" value="ECO:0007669"/>
    <property type="project" value="UniProtKB-SubCell"/>
</dbReference>